<evidence type="ECO:0000313" key="2">
    <source>
        <dbReference type="Proteomes" id="UP000029121"/>
    </source>
</evidence>
<dbReference type="EMBL" id="KB870808">
    <property type="protein sequence ID" value="EOA28513.1"/>
    <property type="molecule type" value="Genomic_DNA"/>
</dbReference>
<evidence type="ECO:0000313" key="1">
    <source>
        <dbReference type="EMBL" id="EOA28513.1"/>
    </source>
</evidence>
<accession>R0HWU1</accession>
<dbReference type="Proteomes" id="UP000029121">
    <property type="component" value="Unassembled WGS sequence"/>
</dbReference>
<feature type="non-terminal residue" evidence="1">
    <location>
        <position position="74"/>
    </location>
</feature>
<protein>
    <submittedName>
        <fullName evidence="1">Uncharacterized protein</fullName>
    </submittedName>
</protein>
<proteinExistence type="predicted"/>
<reference evidence="2" key="1">
    <citation type="journal article" date="2013" name="Nat. Genet.">
        <title>The Capsella rubella genome and the genomic consequences of rapid mating system evolution.</title>
        <authorList>
            <person name="Slotte T."/>
            <person name="Hazzouri K.M."/>
            <person name="Agren J.A."/>
            <person name="Koenig D."/>
            <person name="Maumus F."/>
            <person name="Guo Y.L."/>
            <person name="Steige K."/>
            <person name="Platts A.E."/>
            <person name="Escobar J.S."/>
            <person name="Newman L.K."/>
            <person name="Wang W."/>
            <person name="Mandakova T."/>
            <person name="Vello E."/>
            <person name="Smith L.M."/>
            <person name="Henz S.R."/>
            <person name="Steffen J."/>
            <person name="Takuno S."/>
            <person name="Brandvain Y."/>
            <person name="Coop G."/>
            <person name="Andolfatto P."/>
            <person name="Hu T.T."/>
            <person name="Blanchette M."/>
            <person name="Clark R.M."/>
            <person name="Quesneville H."/>
            <person name="Nordborg M."/>
            <person name="Gaut B.S."/>
            <person name="Lysak M.A."/>
            <person name="Jenkins J."/>
            <person name="Grimwood J."/>
            <person name="Chapman J."/>
            <person name="Prochnik S."/>
            <person name="Shu S."/>
            <person name="Rokhsar D."/>
            <person name="Schmutz J."/>
            <person name="Weigel D."/>
            <person name="Wright S.I."/>
        </authorList>
    </citation>
    <scope>NUCLEOTIDE SEQUENCE [LARGE SCALE GENOMIC DNA]</scope>
    <source>
        <strain evidence="2">cv. Monte Gargano</strain>
    </source>
</reference>
<name>R0HWU1_9BRAS</name>
<keyword evidence="2" id="KW-1185">Reference proteome</keyword>
<organism evidence="1 2">
    <name type="scientific">Capsella rubella</name>
    <dbReference type="NCBI Taxonomy" id="81985"/>
    <lineage>
        <taxon>Eukaryota</taxon>
        <taxon>Viridiplantae</taxon>
        <taxon>Streptophyta</taxon>
        <taxon>Embryophyta</taxon>
        <taxon>Tracheophyta</taxon>
        <taxon>Spermatophyta</taxon>
        <taxon>Magnoliopsida</taxon>
        <taxon>eudicotyledons</taxon>
        <taxon>Gunneridae</taxon>
        <taxon>Pentapetalae</taxon>
        <taxon>rosids</taxon>
        <taxon>malvids</taxon>
        <taxon>Brassicales</taxon>
        <taxon>Brassicaceae</taxon>
        <taxon>Camelineae</taxon>
        <taxon>Capsella</taxon>
    </lineage>
</organism>
<dbReference type="AlphaFoldDB" id="R0HWU1"/>
<gene>
    <name evidence="1" type="ORF">CARUB_v10024728mg</name>
</gene>
<sequence>MIVSLFGLHQCRPYDRDNPKGIERCFHKFMGAIWSLEFLCCVEDYEICFPIIEPENCLKQCPPLQKRDAPSPSP</sequence>